<comment type="caution">
    <text evidence="1">The sequence shown here is derived from an EMBL/GenBank/DDBJ whole genome shotgun (WGS) entry which is preliminary data.</text>
</comment>
<keyword evidence="2" id="KW-1185">Reference proteome</keyword>
<dbReference type="EMBL" id="JABSTQ010010841">
    <property type="protein sequence ID" value="KAG0417442.1"/>
    <property type="molecule type" value="Genomic_DNA"/>
</dbReference>
<evidence type="ECO:0000313" key="2">
    <source>
        <dbReference type="Proteomes" id="UP000805193"/>
    </source>
</evidence>
<reference evidence="1 2" key="1">
    <citation type="journal article" date="2020" name="Cell">
        <title>Large-Scale Comparative Analyses of Tick Genomes Elucidate Their Genetic Diversity and Vector Capacities.</title>
        <authorList>
            <consortium name="Tick Genome and Microbiome Consortium (TIGMIC)"/>
            <person name="Jia N."/>
            <person name="Wang J."/>
            <person name="Shi W."/>
            <person name="Du L."/>
            <person name="Sun Y."/>
            <person name="Zhan W."/>
            <person name="Jiang J.F."/>
            <person name="Wang Q."/>
            <person name="Zhang B."/>
            <person name="Ji P."/>
            <person name="Bell-Sakyi L."/>
            <person name="Cui X.M."/>
            <person name="Yuan T.T."/>
            <person name="Jiang B.G."/>
            <person name="Yang W.F."/>
            <person name="Lam T.T."/>
            <person name="Chang Q.C."/>
            <person name="Ding S.J."/>
            <person name="Wang X.J."/>
            <person name="Zhu J.G."/>
            <person name="Ruan X.D."/>
            <person name="Zhao L."/>
            <person name="Wei J.T."/>
            <person name="Ye R.Z."/>
            <person name="Que T.C."/>
            <person name="Du C.H."/>
            <person name="Zhou Y.H."/>
            <person name="Cheng J.X."/>
            <person name="Dai P.F."/>
            <person name="Guo W.B."/>
            <person name="Han X.H."/>
            <person name="Huang E.J."/>
            <person name="Li L.F."/>
            <person name="Wei W."/>
            <person name="Gao Y.C."/>
            <person name="Liu J.Z."/>
            <person name="Shao H.Z."/>
            <person name="Wang X."/>
            <person name="Wang C.C."/>
            <person name="Yang T.C."/>
            <person name="Huo Q.B."/>
            <person name="Li W."/>
            <person name="Chen H.Y."/>
            <person name="Chen S.E."/>
            <person name="Zhou L.G."/>
            <person name="Ni X.B."/>
            <person name="Tian J.H."/>
            <person name="Sheng Y."/>
            <person name="Liu T."/>
            <person name="Pan Y.S."/>
            <person name="Xia L.Y."/>
            <person name="Li J."/>
            <person name="Zhao F."/>
            <person name="Cao W.C."/>
        </authorList>
    </citation>
    <scope>NUCLEOTIDE SEQUENCE [LARGE SCALE GENOMIC DNA]</scope>
    <source>
        <strain evidence="1">Iper-2018</strain>
    </source>
</reference>
<organism evidence="1 2">
    <name type="scientific">Ixodes persulcatus</name>
    <name type="common">Taiga tick</name>
    <dbReference type="NCBI Taxonomy" id="34615"/>
    <lineage>
        <taxon>Eukaryota</taxon>
        <taxon>Metazoa</taxon>
        <taxon>Ecdysozoa</taxon>
        <taxon>Arthropoda</taxon>
        <taxon>Chelicerata</taxon>
        <taxon>Arachnida</taxon>
        <taxon>Acari</taxon>
        <taxon>Parasitiformes</taxon>
        <taxon>Ixodida</taxon>
        <taxon>Ixodoidea</taxon>
        <taxon>Ixodidae</taxon>
        <taxon>Ixodinae</taxon>
        <taxon>Ixodes</taxon>
    </lineage>
</organism>
<dbReference type="Proteomes" id="UP000805193">
    <property type="component" value="Unassembled WGS sequence"/>
</dbReference>
<accession>A0AC60PCL3</accession>
<evidence type="ECO:0000313" key="1">
    <source>
        <dbReference type="EMBL" id="KAG0417442.1"/>
    </source>
</evidence>
<protein>
    <submittedName>
        <fullName evidence="1">Uncharacterized protein</fullName>
    </submittedName>
</protein>
<gene>
    <name evidence="1" type="ORF">HPB47_005594</name>
</gene>
<proteinExistence type="predicted"/>
<sequence length="134" mass="14854">MEPSVTAAEEALDNSDVYWCGPHGARAPKYREEHSVATDNVRSAGLGSRDEVPPVSRPPNSETAASSTPWLPSAPTEERERRAKPERKAPRHAGKGEREKRNLWRHLTELAETTGVVPDVAPAARRFFALSEFR</sequence>
<name>A0AC60PCL3_IXOPE</name>